<keyword evidence="2" id="KW-0645">Protease</keyword>
<name>A0A2H3TWI9_FUSOX</name>
<dbReference type="VEuPathDB" id="FungiDB:HZS61_010497"/>
<evidence type="ECO:0000256" key="4">
    <source>
        <dbReference type="SAM" id="MobiDB-lite"/>
    </source>
</evidence>
<keyword evidence="3" id="KW-0378">Hydrolase</keyword>
<dbReference type="InterPro" id="IPR038765">
    <property type="entry name" value="Papain-like_cys_pep_sf"/>
</dbReference>
<evidence type="ECO:0000256" key="3">
    <source>
        <dbReference type="ARBA" id="ARBA00022801"/>
    </source>
</evidence>
<dbReference type="Gene3D" id="3.40.395.10">
    <property type="entry name" value="Adenoviral Proteinase, Chain A"/>
    <property type="match status" value="1"/>
</dbReference>
<feature type="region of interest" description="Disordered" evidence="4">
    <location>
        <begin position="62"/>
        <end position="134"/>
    </location>
</feature>
<evidence type="ECO:0000313" key="6">
    <source>
        <dbReference type="EMBL" id="SCO87686.1"/>
    </source>
</evidence>
<evidence type="ECO:0000259" key="5">
    <source>
        <dbReference type="PROSITE" id="PS50600"/>
    </source>
</evidence>
<dbReference type="InterPro" id="IPR003653">
    <property type="entry name" value="Peptidase_C48_C"/>
</dbReference>
<dbReference type="GO" id="GO:0008234">
    <property type="term" value="F:cysteine-type peptidase activity"/>
    <property type="evidence" value="ECO:0007669"/>
    <property type="project" value="InterPro"/>
</dbReference>
<feature type="domain" description="Ubiquitin-like protease family profile" evidence="5">
    <location>
        <begin position="397"/>
        <end position="505"/>
    </location>
</feature>
<dbReference type="Proteomes" id="UP000219369">
    <property type="component" value="Unassembled WGS sequence"/>
</dbReference>
<accession>A0A2H3TWI9</accession>
<dbReference type="GO" id="GO:0019783">
    <property type="term" value="F:ubiquitin-like protein peptidase activity"/>
    <property type="evidence" value="ECO:0007669"/>
    <property type="project" value="UniProtKB-ARBA"/>
</dbReference>
<feature type="compositionally biased region" description="Polar residues" evidence="4">
    <location>
        <begin position="116"/>
        <end position="127"/>
    </location>
</feature>
<dbReference type="SUPFAM" id="SSF54001">
    <property type="entry name" value="Cysteine proteinases"/>
    <property type="match status" value="1"/>
</dbReference>
<evidence type="ECO:0000256" key="1">
    <source>
        <dbReference type="ARBA" id="ARBA00005234"/>
    </source>
</evidence>
<dbReference type="VEuPathDB" id="FungiDB:FOC1_g10001123"/>
<dbReference type="OrthoDB" id="5084510at2759"/>
<organism evidence="6 7">
    <name type="scientific">Fusarium oxysporum</name>
    <name type="common">Fusarium vascular wilt</name>
    <dbReference type="NCBI Taxonomy" id="5507"/>
    <lineage>
        <taxon>Eukaryota</taxon>
        <taxon>Fungi</taxon>
        <taxon>Dikarya</taxon>
        <taxon>Ascomycota</taxon>
        <taxon>Pezizomycotina</taxon>
        <taxon>Sordariomycetes</taxon>
        <taxon>Hypocreomycetidae</taxon>
        <taxon>Hypocreales</taxon>
        <taxon>Nectriaceae</taxon>
        <taxon>Fusarium</taxon>
        <taxon>Fusarium oxysporum species complex</taxon>
    </lineage>
</organism>
<dbReference type="EMBL" id="FMJY01000007">
    <property type="protein sequence ID" value="SCO87686.1"/>
    <property type="molecule type" value="Genomic_DNA"/>
</dbReference>
<proteinExistence type="inferred from homology"/>
<dbReference type="GO" id="GO:0006508">
    <property type="term" value="P:proteolysis"/>
    <property type="evidence" value="ECO:0007669"/>
    <property type="project" value="UniProtKB-KW"/>
</dbReference>
<dbReference type="VEuPathDB" id="FungiDB:FOZG_04468"/>
<protein>
    <recommendedName>
        <fullName evidence="5">Ubiquitin-like protease family profile domain-containing protein</fullName>
    </recommendedName>
</protein>
<dbReference type="PROSITE" id="PS50600">
    <property type="entry name" value="ULP_PROTEASE"/>
    <property type="match status" value="1"/>
</dbReference>
<dbReference type="VEuPathDB" id="FungiDB:FOMG_16444"/>
<sequence>MSSQQVTFMLNAILKIQNNGHLDEGELIAALLQWPLTDRHLIHSFAQVLLDACNSAIYKDNRQNSRSNLPGPLSEQDGPAKQKLRIKRSRIHTDGRDTPQITALATPGPEPEVASSMLSPSSINAPSPQKDHDEKYGAESCLLQEPSLDLVSQSTEDFIRESQYEVSCFGSAQNSEGTYQSLLDLIDGDAVIGERQEEEARWTDGAEWLSLLESGRNDRKKGTICYAITAIAFARWHATQVRLVKDDTTIQQASQQVSARILNSHSDNDMPRREKQRKKLNTHLARGRKWLRLTEALGLGILFRKAWKLAKSSESVVNAIIEKVQCDKKKMTVLRLLGDQMRLLLRTGRTSTDLFRNDLEKQGLAFPRTVSTPGFTQLQEIQNSVTGSELLVKNADYRFPVHSLQLLNGHQWINQDVILACLHLSDRLSFIRVGNFHVALSDQLKRPLQMAQKKVRQWRRQMKEENYLVYLFPINYDGGHWSLLEINDKDRLITNYNGSDTYIKV</sequence>
<reference evidence="7" key="1">
    <citation type="submission" date="2016-09" db="EMBL/GenBank/DDBJ databases">
        <authorList>
            <person name="Guldener U."/>
        </authorList>
    </citation>
    <scope>NUCLEOTIDE SEQUENCE [LARGE SCALE GENOMIC DNA]</scope>
    <source>
        <strain evidence="7">V64-1</strain>
    </source>
</reference>
<dbReference type="AlphaFoldDB" id="A0A2H3TWI9"/>
<gene>
    <name evidence="6" type="ORF">FRV6_11813</name>
</gene>
<evidence type="ECO:0000313" key="7">
    <source>
        <dbReference type="Proteomes" id="UP000219369"/>
    </source>
</evidence>
<comment type="similarity">
    <text evidence="1">Belongs to the peptidase C48 family.</text>
</comment>
<evidence type="ECO:0000256" key="2">
    <source>
        <dbReference type="ARBA" id="ARBA00022670"/>
    </source>
</evidence>